<comment type="pathway">
    <text evidence="2 13">Amino-acid biosynthesis; L-methionine biosynthesis via de novo pathway; L-homoserine from L-aspartate: step 3/3.</text>
</comment>
<comment type="pathway">
    <text evidence="1 13">Amino-acid biosynthesis; L-threonine biosynthesis; L-threonine from L-aspartate: step 3/5.</text>
</comment>
<dbReference type="InterPro" id="IPR036291">
    <property type="entry name" value="NAD(P)-bd_dom_sf"/>
</dbReference>
<gene>
    <name evidence="16" type="ORF">BROFUL_02078</name>
</gene>
<feature type="binding site" evidence="12">
    <location>
        <begin position="9"/>
        <end position="16"/>
    </location>
    <ligand>
        <name>NADP(+)</name>
        <dbReference type="ChEBI" id="CHEBI:58349"/>
    </ligand>
</feature>
<sequence length="432" mass="46685">MKAFNVGLIGMGTVGAGVARILLEKKSPLLEKLDCVPVLKGIADSNPEVKSKLNLPSEILFTTDGQQLLNNPDIQVIVELIGGVHPAKEIITAALEKGKDVVTANKMLLALHGSELFRKARQHGKSISFEASVGGGIPIIAALRDGFIANRIESICGIVNGTTNYILTKMTKEQVTYSDALAEAQKLGYAEKDPTMDVEGIDSSHKLAILARIGFGTDFDYARIYHEGIRSVDLSDIWYAHELGYTLKLLAIAKKDNDTIELRVHPALLPHDHPLSSVQGVFNAICITGSAVGEAMLYGKGAGQMPTASAVVADLVDVALGRAGITFSAMKTFSRGSERFAIADVLQFKTCYYLRFSVVDKPGVLAKISGILGKYEISIASVIQHKAKENGNVPLVMMTHRAEEGNLQKALAEIQQLDTIKDDTKFLRVEEE</sequence>
<evidence type="ECO:0000256" key="4">
    <source>
        <dbReference type="ARBA" id="ARBA00013213"/>
    </source>
</evidence>
<dbReference type="SUPFAM" id="SSF55021">
    <property type="entry name" value="ACT-like"/>
    <property type="match status" value="1"/>
</dbReference>
<dbReference type="InterPro" id="IPR019811">
    <property type="entry name" value="HDH_CS"/>
</dbReference>
<dbReference type="GO" id="GO:0050661">
    <property type="term" value="F:NADP binding"/>
    <property type="evidence" value="ECO:0007669"/>
    <property type="project" value="InterPro"/>
</dbReference>
<dbReference type="EMBL" id="LAQJ01000209">
    <property type="protein sequence ID" value="KKO19200.1"/>
    <property type="molecule type" value="Genomic_DNA"/>
</dbReference>
<feature type="binding site" evidence="12">
    <location>
        <position position="106"/>
    </location>
    <ligand>
        <name>NADPH</name>
        <dbReference type="ChEBI" id="CHEBI:57783"/>
    </ligand>
</feature>
<dbReference type="Gene3D" id="3.30.70.260">
    <property type="match status" value="1"/>
</dbReference>
<keyword evidence="10 13" id="KW-0486">Methionine biosynthesis</keyword>
<feature type="active site" description="Proton donor" evidence="11">
    <location>
        <position position="206"/>
    </location>
</feature>
<evidence type="ECO:0000256" key="9">
    <source>
        <dbReference type="ARBA" id="ARBA00023002"/>
    </source>
</evidence>
<dbReference type="InterPro" id="IPR002912">
    <property type="entry name" value="ACT_dom"/>
</dbReference>
<dbReference type="AlphaFoldDB" id="A0A0M2UUC5"/>
<keyword evidence="6 13" id="KW-0028">Amino-acid biosynthesis</keyword>
<protein>
    <recommendedName>
        <fullName evidence="5 13">Homoserine dehydrogenase</fullName>
        <ecNumber evidence="4 13">1.1.1.3</ecNumber>
    </recommendedName>
</protein>
<evidence type="ECO:0000256" key="6">
    <source>
        <dbReference type="ARBA" id="ARBA00022605"/>
    </source>
</evidence>
<comment type="similarity">
    <text evidence="3 14">Belongs to the homoserine dehydrogenase family.</text>
</comment>
<evidence type="ECO:0000256" key="11">
    <source>
        <dbReference type="PIRSR" id="PIRSR000098-1"/>
    </source>
</evidence>
<dbReference type="Pfam" id="PF03447">
    <property type="entry name" value="NAD_binding_3"/>
    <property type="match status" value="1"/>
</dbReference>
<evidence type="ECO:0000313" key="16">
    <source>
        <dbReference type="EMBL" id="KKO19200.1"/>
    </source>
</evidence>
<dbReference type="UniPathway" id="UPA00051">
    <property type="reaction ID" value="UER00465"/>
</dbReference>
<dbReference type="PROSITE" id="PS01042">
    <property type="entry name" value="HOMOSER_DHGENASE"/>
    <property type="match status" value="1"/>
</dbReference>
<keyword evidence="9 13" id="KW-0560">Oxidoreductase</keyword>
<dbReference type="PATRIC" id="fig|380242.3.peg.2592"/>
<dbReference type="PANTHER" id="PTHR43331:SF1">
    <property type="entry name" value="HOMOSERINE DEHYDROGENASE"/>
    <property type="match status" value="1"/>
</dbReference>
<dbReference type="NCBIfam" id="NF004976">
    <property type="entry name" value="PRK06349.1"/>
    <property type="match status" value="1"/>
</dbReference>
<dbReference type="PROSITE" id="PS51671">
    <property type="entry name" value="ACT"/>
    <property type="match status" value="1"/>
</dbReference>
<evidence type="ECO:0000256" key="13">
    <source>
        <dbReference type="RuleBase" id="RU000579"/>
    </source>
</evidence>
<dbReference type="InterPro" id="IPR001342">
    <property type="entry name" value="HDH_cat"/>
</dbReference>
<dbReference type="FunFam" id="3.30.360.10:FF:000005">
    <property type="entry name" value="Homoserine dehydrogenase"/>
    <property type="match status" value="1"/>
</dbReference>
<evidence type="ECO:0000256" key="8">
    <source>
        <dbReference type="ARBA" id="ARBA00022857"/>
    </source>
</evidence>
<evidence type="ECO:0000256" key="5">
    <source>
        <dbReference type="ARBA" id="ARBA00013376"/>
    </source>
</evidence>
<dbReference type="Pfam" id="PF00742">
    <property type="entry name" value="Homoserine_dh"/>
    <property type="match status" value="1"/>
</dbReference>
<evidence type="ECO:0000256" key="12">
    <source>
        <dbReference type="PIRSR" id="PIRSR000098-2"/>
    </source>
</evidence>
<dbReference type="CDD" id="cd04881">
    <property type="entry name" value="ACT_HSDH-Hom"/>
    <property type="match status" value="1"/>
</dbReference>
<evidence type="ECO:0000259" key="15">
    <source>
        <dbReference type="PROSITE" id="PS51671"/>
    </source>
</evidence>
<evidence type="ECO:0000256" key="2">
    <source>
        <dbReference type="ARBA" id="ARBA00005062"/>
    </source>
</evidence>
<dbReference type="SUPFAM" id="SSF51735">
    <property type="entry name" value="NAD(P)-binding Rossmann-fold domains"/>
    <property type="match status" value="1"/>
</dbReference>
<dbReference type="SUPFAM" id="SSF55347">
    <property type="entry name" value="Glyceraldehyde-3-phosphate dehydrogenase-like, C-terminal domain"/>
    <property type="match status" value="1"/>
</dbReference>
<dbReference type="Gene3D" id="3.40.50.720">
    <property type="entry name" value="NAD(P)-binding Rossmann-like Domain"/>
    <property type="match status" value="1"/>
</dbReference>
<feature type="domain" description="ACT" evidence="15">
    <location>
        <begin position="353"/>
        <end position="431"/>
    </location>
</feature>
<evidence type="ECO:0000256" key="10">
    <source>
        <dbReference type="ARBA" id="ARBA00023167"/>
    </source>
</evidence>
<accession>A0A0M2UUC5</accession>
<feature type="binding site" evidence="12">
    <location>
        <position position="191"/>
    </location>
    <ligand>
        <name>L-homoserine</name>
        <dbReference type="ChEBI" id="CHEBI:57476"/>
    </ligand>
</feature>
<dbReference type="InterPro" id="IPR045865">
    <property type="entry name" value="ACT-like_dom_sf"/>
</dbReference>
<evidence type="ECO:0000313" key="17">
    <source>
        <dbReference type="Proteomes" id="UP000034954"/>
    </source>
</evidence>
<comment type="caution">
    <text evidence="16">The sequence shown here is derived from an EMBL/GenBank/DDBJ whole genome shotgun (WGS) entry which is preliminary data.</text>
</comment>
<dbReference type="FunFam" id="3.30.70.260:FF:000030">
    <property type="entry name" value="Homoserine dehydrogenase"/>
    <property type="match status" value="1"/>
</dbReference>
<evidence type="ECO:0000256" key="1">
    <source>
        <dbReference type="ARBA" id="ARBA00005056"/>
    </source>
</evidence>
<reference evidence="16 17" key="1">
    <citation type="journal article" date="2013" name="BMC Microbiol.">
        <title>Identification of the type II cytochrome c maturation pathway in anammox bacteria by comparative genomics.</title>
        <authorList>
            <person name="Ferousi C."/>
            <person name="Speth D.R."/>
            <person name="Reimann J."/>
            <person name="Op den Camp H.J."/>
            <person name="Allen J.W."/>
            <person name="Keltjens J.T."/>
            <person name="Jetten M.S."/>
        </authorList>
    </citation>
    <scope>NUCLEOTIDE SEQUENCE [LARGE SCALE GENOMIC DNA]</scope>
    <source>
        <strain evidence="16">RU1</strain>
    </source>
</reference>
<dbReference type="Gene3D" id="3.30.360.10">
    <property type="entry name" value="Dihydrodipicolinate Reductase, domain 2"/>
    <property type="match status" value="1"/>
</dbReference>
<dbReference type="InterPro" id="IPR005106">
    <property type="entry name" value="Asp/hSer_DH_NAD-bd"/>
</dbReference>
<dbReference type="PIRSF" id="PIRSF000098">
    <property type="entry name" value="Homoser_dehydrog"/>
    <property type="match status" value="1"/>
</dbReference>
<dbReference type="PANTHER" id="PTHR43331">
    <property type="entry name" value="HOMOSERINE DEHYDROGENASE"/>
    <property type="match status" value="1"/>
</dbReference>
<organism evidence="16 17">
    <name type="scientific">Candidatus Brocadia fulgida</name>
    <dbReference type="NCBI Taxonomy" id="380242"/>
    <lineage>
        <taxon>Bacteria</taxon>
        <taxon>Pseudomonadati</taxon>
        <taxon>Planctomycetota</taxon>
        <taxon>Candidatus Brocadiia</taxon>
        <taxon>Candidatus Brocadiales</taxon>
        <taxon>Candidatus Brocadiaceae</taxon>
        <taxon>Candidatus Brocadia</taxon>
    </lineage>
</organism>
<evidence type="ECO:0000256" key="14">
    <source>
        <dbReference type="RuleBase" id="RU004171"/>
    </source>
</evidence>
<dbReference type="GO" id="GO:0004412">
    <property type="term" value="F:homoserine dehydrogenase activity"/>
    <property type="evidence" value="ECO:0007669"/>
    <property type="project" value="UniProtKB-EC"/>
</dbReference>
<dbReference type="Pfam" id="PF01842">
    <property type="entry name" value="ACT"/>
    <property type="match status" value="1"/>
</dbReference>
<evidence type="ECO:0000256" key="3">
    <source>
        <dbReference type="ARBA" id="ARBA00006753"/>
    </source>
</evidence>
<keyword evidence="7 13" id="KW-0791">Threonine biosynthesis</keyword>
<dbReference type="EC" id="1.1.1.3" evidence="4 13"/>
<evidence type="ECO:0000256" key="7">
    <source>
        <dbReference type="ARBA" id="ARBA00022697"/>
    </source>
</evidence>
<keyword evidence="8 12" id="KW-0521">NADP</keyword>
<comment type="catalytic activity">
    <reaction evidence="13">
        <text>L-homoserine + NADP(+) = L-aspartate 4-semialdehyde + NADPH + H(+)</text>
        <dbReference type="Rhea" id="RHEA:15761"/>
        <dbReference type="ChEBI" id="CHEBI:15378"/>
        <dbReference type="ChEBI" id="CHEBI:57476"/>
        <dbReference type="ChEBI" id="CHEBI:57783"/>
        <dbReference type="ChEBI" id="CHEBI:58349"/>
        <dbReference type="ChEBI" id="CHEBI:537519"/>
        <dbReference type="EC" id="1.1.1.3"/>
    </reaction>
</comment>
<keyword evidence="17" id="KW-1185">Reference proteome</keyword>
<proteinExistence type="inferred from homology"/>
<dbReference type="Proteomes" id="UP000034954">
    <property type="component" value="Unassembled WGS sequence"/>
</dbReference>
<name>A0A0M2UUC5_9BACT</name>
<dbReference type="UniPathway" id="UPA00050">
    <property type="reaction ID" value="UER00063"/>
</dbReference>
<dbReference type="InterPro" id="IPR016204">
    <property type="entry name" value="HDH"/>
</dbReference>
<dbReference type="GO" id="GO:0009088">
    <property type="term" value="P:threonine biosynthetic process"/>
    <property type="evidence" value="ECO:0007669"/>
    <property type="project" value="UniProtKB-UniPathway"/>
</dbReference>
<dbReference type="GO" id="GO:0009086">
    <property type="term" value="P:methionine biosynthetic process"/>
    <property type="evidence" value="ECO:0007669"/>
    <property type="project" value="UniProtKB-KW"/>
</dbReference>